<protein>
    <recommendedName>
        <fullName evidence="2">DUF3308 domain-containing protein</fullName>
    </recommendedName>
</protein>
<proteinExistence type="predicted"/>
<sequence length="260" mass="28562">MNKNIFIIILFFLLSTNFSIILLGNGTAGSNASHESRYIVDMPTAGLLKRLNCAVSGQTIANGGFVFDATIPLFNILNVGISYGGDGILGSEHLVMQKIPGFHIKARVLNETKAAPAIVMGINTQGKERYLSSKKRFEQLSPGVYVAASKSFSWILGNIALHAGMNYSFEDSDNRGMNLYFGAEHTIYKYVTAVLEINPNLNDNDSSIWKNSKSLMINTAIRVGIAENITAELQLKDLLKNSKYSKEFARLVGLDVILKF</sequence>
<gene>
    <name evidence="1" type="ORF">SDC9_118517</name>
</gene>
<dbReference type="EMBL" id="VSSQ01024182">
    <property type="protein sequence ID" value="MPM71550.1"/>
    <property type="molecule type" value="Genomic_DNA"/>
</dbReference>
<evidence type="ECO:0000313" key="1">
    <source>
        <dbReference type="EMBL" id="MPM71550.1"/>
    </source>
</evidence>
<comment type="caution">
    <text evidence="1">The sequence shown here is derived from an EMBL/GenBank/DDBJ whole genome shotgun (WGS) entry which is preliminary data.</text>
</comment>
<reference evidence="1" key="1">
    <citation type="submission" date="2019-08" db="EMBL/GenBank/DDBJ databases">
        <authorList>
            <person name="Kucharzyk K."/>
            <person name="Murdoch R.W."/>
            <person name="Higgins S."/>
            <person name="Loffler F."/>
        </authorList>
    </citation>
    <scope>NUCLEOTIDE SEQUENCE</scope>
</reference>
<name>A0A645C1B2_9ZZZZ</name>
<dbReference type="AlphaFoldDB" id="A0A645C1B2"/>
<evidence type="ECO:0008006" key="2">
    <source>
        <dbReference type="Google" id="ProtNLM"/>
    </source>
</evidence>
<accession>A0A645C1B2</accession>
<organism evidence="1">
    <name type="scientific">bioreactor metagenome</name>
    <dbReference type="NCBI Taxonomy" id="1076179"/>
    <lineage>
        <taxon>unclassified sequences</taxon>
        <taxon>metagenomes</taxon>
        <taxon>ecological metagenomes</taxon>
    </lineage>
</organism>